<dbReference type="OrthoDB" id="886106at2"/>
<name>A0A243W9S7_9BACT</name>
<evidence type="ECO:0000313" key="1">
    <source>
        <dbReference type="EMBL" id="OUJ72298.1"/>
    </source>
</evidence>
<dbReference type="AlphaFoldDB" id="A0A243W9S7"/>
<organism evidence="1 2">
    <name type="scientific">Hymenobacter crusticola</name>
    <dbReference type="NCBI Taxonomy" id="1770526"/>
    <lineage>
        <taxon>Bacteria</taxon>
        <taxon>Pseudomonadati</taxon>
        <taxon>Bacteroidota</taxon>
        <taxon>Cytophagia</taxon>
        <taxon>Cytophagales</taxon>
        <taxon>Hymenobacteraceae</taxon>
        <taxon>Hymenobacter</taxon>
    </lineage>
</organism>
<reference evidence="1 2" key="1">
    <citation type="submission" date="2017-01" db="EMBL/GenBank/DDBJ databases">
        <title>A new Hymenobacter.</title>
        <authorList>
            <person name="Liang Y."/>
            <person name="Feng F."/>
        </authorList>
    </citation>
    <scope>NUCLEOTIDE SEQUENCE [LARGE SCALE GENOMIC DNA]</scope>
    <source>
        <strain evidence="1">MIMBbqt21</strain>
    </source>
</reference>
<comment type="caution">
    <text evidence="1">The sequence shown here is derived from an EMBL/GenBank/DDBJ whole genome shotgun (WGS) entry which is preliminary data.</text>
</comment>
<sequence length="98" mass="11555">MPDLLAEITHAARAYYQQLQRISCTEIDFRDWLQALPMVEREQMVADGFAIACTRRAFQRHCLEWRGYLMREFMRTHLSVAAFDLWEAHGEFNGDLST</sequence>
<protein>
    <submittedName>
        <fullName evidence="1">Uncharacterized protein</fullName>
    </submittedName>
</protein>
<proteinExistence type="predicted"/>
<keyword evidence="2" id="KW-1185">Reference proteome</keyword>
<evidence type="ECO:0000313" key="2">
    <source>
        <dbReference type="Proteomes" id="UP000194873"/>
    </source>
</evidence>
<accession>A0A243W9S7</accession>
<dbReference type="Proteomes" id="UP000194873">
    <property type="component" value="Unassembled WGS sequence"/>
</dbReference>
<dbReference type="EMBL" id="MTSE01000011">
    <property type="protein sequence ID" value="OUJ72298.1"/>
    <property type="molecule type" value="Genomic_DNA"/>
</dbReference>
<dbReference type="RefSeq" id="WP_086595637.1">
    <property type="nucleotide sequence ID" value="NZ_MTSE01000011.1"/>
</dbReference>
<gene>
    <name evidence="1" type="ORF">BXP70_18745</name>
</gene>